<evidence type="ECO:0000259" key="2">
    <source>
        <dbReference type="PROSITE" id="PS50110"/>
    </source>
</evidence>
<protein>
    <submittedName>
        <fullName evidence="4">LytTR family two component transcriptional regulator</fullName>
    </submittedName>
</protein>
<dbReference type="AlphaFoldDB" id="A0A562SML6"/>
<evidence type="ECO:0000313" key="5">
    <source>
        <dbReference type="Proteomes" id="UP000316778"/>
    </source>
</evidence>
<dbReference type="PANTHER" id="PTHR37299:SF1">
    <property type="entry name" value="STAGE 0 SPORULATION PROTEIN A HOMOLOG"/>
    <property type="match status" value="1"/>
</dbReference>
<keyword evidence="1" id="KW-0597">Phosphoprotein</keyword>
<dbReference type="Gene3D" id="3.40.50.2300">
    <property type="match status" value="1"/>
</dbReference>
<evidence type="ECO:0000313" key="4">
    <source>
        <dbReference type="EMBL" id="TWI82413.1"/>
    </source>
</evidence>
<reference evidence="4 5" key="1">
    <citation type="journal article" date="2013" name="Stand. Genomic Sci.">
        <title>Genomic Encyclopedia of Type Strains, Phase I: The one thousand microbial genomes (KMG-I) project.</title>
        <authorList>
            <person name="Kyrpides N.C."/>
            <person name="Woyke T."/>
            <person name="Eisen J.A."/>
            <person name="Garrity G."/>
            <person name="Lilburn T.G."/>
            <person name="Beck B.J."/>
            <person name="Whitman W.B."/>
            <person name="Hugenholtz P."/>
            <person name="Klenk H.P."/>
        </authorList>
    </citation>
    <scope>NUCLEOTIDE SEQUENCE [LARGE SCALE GENOMIC DNA]</scope>
    <source>
        <strain evidence="4 5">DSM 13484</strain>
    </source>
</reference>
<feature type="domain" description="HTH LytTR-type" evidence="3">
    <location>
        <begin position="157"/>
        <end position="248"/>
    </location>
</feature>
<accession>A0A562SML6</accession>
<sequence>MIKTIVIEDEPAVRKEIEWLVNREKDLDLLGSAAGVHSALGLIGETAPQLALMDVQLADGTAFDILAKLKEIPFRIIFITAYNHFAVKAIKYGALDYLLKPLDEEELRAALEKVRAEGVGNLEAQQQQLDIVRAYTGQKEESLEDQLVLHTMEYIQLLQLKDIMYCRSEGSYTNFFLHDGRKVMVSRPLKYYDDLLPEKWFLRPHQSYLVNRLCIDRFMKSGAIVLKNKTEIPVSVRRRDYVLQQLVRN</sequence>
<dbReference type="GO" id="GO:0000156">
    <property type="term" value="F:phosphorelay response regulator activity"/>
    <property type="evidence" value="ECO:0007669"/>
    <property type="project" value="InterPro"/>
</dbReference>
<dbReference type="OrthoDB" id="1646880at2"/>
<dbReference type="SMART" id="SM00448">
    <property type="entry name" value="REC"/>
    <property type="match status" value="1"/>
</dbReference>
<dbReference type="Pfam" id="PF00072">
    <property type="entry name" value="Response_reg"/>
    <property type="match status" value="1"/>
</dbReference>
<dbReference type="PROSITE" id="PS50110">
    <property type="entry name" value="RESPONSE_REGULATORY"/>
    <property type="match status" value="1"/>
</dbReference>
<dbReference type="InterPro" id="IPR046947">
    <property type="entry name" value="LytR-like"/>
</dbReference>
<dbReference type="InterPro" id="IPR011006">
    <property type="entry name" value="CheY-like_superfamily"/>
</dbReference>
<proteinExistence type="predicted"/>
<dbReference type="PANTHER" id="PTHR37299">
    <property type="entry name" value="TRANSCRIPTIONAL REGULATOR-RELATED"/>
    <property type="match status" value="1"/>
</dbReference>
<keyword evidence="5" id="KW-1185">Reference proteome</keyword>
<comment type="caution">
    <text evidence="4">The sequence shown here is derived from an EMBL/GenBank/DDBJ whole genome shotgun (WGS) entry which is preliminary data.</text>
</comment>
<dbReference type="Gene3D" id="2.40.50.1020">
    <property type="entry name" value="LytTr DNA-binding domain"/>
    <property type="match status" value="1"/>
</dbReference>
<name>A0A562SML6_CHIJA</name>
<dbReference type="InterPro" id="IPR001789">
    <property type="entry name" value="Sig_transdc_resp-reg_receiver"/>
</dbReference>
<organism evidence="4 5">
    <name type="scientific">Chitinophaga japonensis</name>
    <name type="common">Flexibacter japonensis</name>
    <dbReference type="NCBI Taxonomy" id="104662"/>
    <lineage>
        <taxon>Bacteria</taxon>
        <taxon>Pseudomonadati</taxon>
        <taxon>Bacteroidota</taxon>
        <taxon>Chitinophagia</taxon>
        <taxon>Chitinophagales</taxon>
        <taxon>Chitinophagaceae</taxon>
        <taxon>Chitinophaga</taxon>
    </lineage>
</organism>
<dbReference type="GO" id="GO:0003677">
    <property type="term" value="F:DNA binding"/>
    <property type="evidence" value="ECO:0007669"/>
    <property type="project" value="InterPro"/>
</dbReference>
<dbReference type="Pfam" id="PF04397">
    <property type="entry name" value="LytTR"/>
    <property type="match status" value="1"/>
</dbReference>
<evidence type="ECO:0000256" key="1">
    <source>
        <dbReference type="PROSITE-ProRule" id="PRU00169"/>
    </source>
</evidence>
<dbReference type="EMBL" id="VLLG01000006">
    <property type="protein sequence ID" value="TWI82413.1"/>
    <property type="molecule type" value="Genomic_DNA"/>
</dbReference>
<dbReference type="RefSeq" id="WP_145718483.1">
    <property type="nucleotide sequence ID" value="NZ_BAAAFY010000006.1"/>
</dbReference>
<dbReference type="Proteomes" id="UP000316778">
    <property type="component" value="Unassembled WGS sequence"/>
</dbReference>
<dbReference type="SMART" id="SM00850">
    <property type="entry name" value="LytTR"/>
    <property type="match status" value="1"/>
</dbReference>
<dbReference type="InterPro" id="IPR007492">
    <property type="entry name" value="LytTR_DNA-bd_dom"/>
</dbReference>
<feature type="modified residue" description="4-aspartylphosphate" evidence="1">
    <location>
        <position position="54"/>
    </location>
</feature>
<gene>
    <name evidence="4" type="ORF">LX66_4985</name>
</gene>
<evidence type="ECO:0000259" key="3">
    <source>
        <dbReference type="PROSITE" id="PS50930"/>
    </source>
</evidence>
<dbReference type="PROSITE" id="PS50930">
    <property type="entry name" value="HTH_LYTTR"/>
    <property type="match status" value="1"/>
</dbReference>
<dbReference type="SUPFAM" id="SSF52172">
    <property type="entry name" value="CheY-like"/>
    <property type="match status" value="1"/>
</dbReference>
<feature type="domain" description="Response regulatory" evidence="2">
    <location>
        <begin position="3"/>
        <end position="115"/>
    </location>
</feature>